<dbReference type="EC" id="3.5.1.-" evidence="2"/>
<dbReference type="Proteomes" id="UP000494255">
    <property type="component" value="Unassembled WGS sequence"/>
</dbReference>
<evidence type="ECO:0000256" key="1">
    <source>
        <dbReference type="SAM" id="MobiDB-lite"/>
    </source>
</evidence>
<dbReference type="PANTHER" id="PTHR30575">
    <property type="entry name" value="PEPTIDASE M20"/>
    <property type="match status" value="1"/>
</dbReference>
<dbReference type="GO" id="GO:0071713">
    <property type="term" value="F:para-aminobenzoyl-glutamate hydrolase activity"/>
    <property type="evidence" value="ECO:0007669"/>
    <property type="project" value="TreeGrafter"/>
</dbReference>
<organism evidence="2 3">
    <name type="scientific">Paraburkholderia sediminicola</name>
    <dbReference type="NCBI Taxonomy" id="458836"/>
    <lineage>
        <taxon>Bacteria</taxon>
        <taxon>Pseudomonadati</taxon>
        <taxon>Pseudomonadota</taxon>
        <taxon>Betaproteobacteria</taxon>
        <taxon>Burkholderiales</taxon>
        <taxon>Burkholderiaceae</taxon>
        <taxon>Paraburkholderia</taxon>
    </lineage>
</organism>
<reference evidence="2 3" key="1">
    <citation type="submission" date="2020-04" db="EMBL/GenBank/DDBJ databases">
        <authorList>
            <person name="De Canck E."/>
        </authorList>
    </citation>
    <scope>NUCLEOTIDE SEQUENCE [LARGE SCALE GENOMIC DNA]</scope>
    <source>
        <strain evidence="2 3">LMG 24238</strain>
    </source>
</reference>
<name>A0A6J5ANW5_9BURK</name>
<evidence type="ECO:0000313" key="2">
    <source>
        <dbReference type="EMBL" id="CAB3677791.1"/>
    </source>
</evidence>
<keyword evidence="3" id="KW-1185">Reference proteome</keyword>
<dbReference type="InterPro" id="IPR017439">
    <property type="entry name" value="Amidohydrolase"/>
</dbReference>
<dbReference type="EMBL" id="CADIKC010000002">
    <property type="protein sequence ID" value="CAB3677791.1"/>
    <property type="molecule type" value="Genomic_DNA"/>
</dbReference>
<keyword evidence="2" id="KW-0378">Hydrolase</keyword>
<dbReference type="InterPro" id="IPR036264">
    <property type="entry name" value="Bact_exopeptidase_dim_dom"/>
</dbReference>
<dbReference type="GO" id="GO:0046657">
    <property type="term" value="P:folic acid catabolic process"/>
    <property type="evidence" value="ECO:0007669"/>
    <property type="project" value="TreeGrafter"/>
</dbReference>
<dbReference type="GO" id="GO:0005737">
    <property type="term" value="C:cytoplasm"/>
    <property type="evidence" value="ECO:0007669"/>
    <property type="project" value="TreeGrafter"/>
</dbReference>
<dbReference type="SUPFAM" id="SSF55031">
    <property type="entry name" value="Bacterial exopeptidase dimerisation domain"/>
    <property type="match status" value="1"/>
</dbReference>
<sequence>MKREDNQRVGFIEQLVEAKRDDYIRLADQIWDLAETRWEEYRSVEAQIEILEREGFRITRNLGGLPTAFVAEAGNEGPVAGFLGEYDALSNMSQQAAAVEACPVCAGGNGHGCGHHLLGVGAMLAAVATRDYLVSQDLPGIVRYFGCPAEEGGAGKTYMAREGVFDAIDFALTWHPGPFSGIFKYKSLAVMQAFFRFSGVASHAAASPHLGRSALDAVELMNVGVNFLREHMPAEARVHYAITDAGGLAANVVQARAEVLYVVRAPNIEQAWALFERVRRIGAGAALMTETTVEVEVDRACSDVLRNETIEALIMANLERFGAPPFDQSDRDFVTRLAGNISAGDLQECLDAYRGPADAHGLADTPLPLNEDPGSLTGSSDVGDVSWVVPTTQYLGACYAVGTNMHTWQLVSQGKLPAAHKGMLHAAKVLAATALDLLTEPSLIDAVQAEHARRTGGRSYVCPIPESVLAPPLRKKNGKGKPDLAPNRTPFTQLT</sequence>
<accession>A0A6J5ANW5</accession>
<gene>
    <name evidence="2" type="primary">abgB_3</name>
    <name evidence="2" type="ORF">LMG24238_02455</name>
</gene>
<dbReference type="PIRSF" id="PIRSF037227">
    <property type="entry name" value="Aminobenzoyl-glu_utiliz_pB"/>
    <property type="match status" value="1"/>
</dbReference>
<dbReference type="AlphaFoldDB" id="A0A6J5ANW5"/>
<dbReference type="Gene3D" id="3.30.70.360">
    <property type="match status" value="1"/>
</dbReference>
<dbReference type="InterPro" id="IPR052030">
    <property type="entry name" value="Peptidase_M20/M20A_hydrolases"/>
</dbReference>
<dbReference type="SUPFAM" id="SSF53187">
    <property type="entry name" value="Zn-dependent exopeptidases"/>
    <property type="match status" value="1"/>
</dbReference>
<dbReference type="PANTHER" id="PTHR30575:SF0">
    <property type="entry name" value="XAA-ARG DIPEPTIDASE"/>
    <property type="match status" value="1"/>
</dbReference>
<dbReference type="RefSeq" id="WP_175050736.1">
    <property type="nucleotide sequence ID" value="NZ_CADIKC010000002.1"/>
</dbReference>
<dbReference type="GO" id="GO:0016805">
    <property type="term" value="F:dipeptidase activity"/>
    <property type="evidence" value="ECO:0007669"/>
    <property type="project" value="TreeGrafter"/>
</dbReference>
<proteinExistence type="predicted"/>
<feature type="region of interest" description="Disordered" evidence="1">
    <location>
        <begin position="471"/>
        <end position="495"/>
    </location>
</feature>
<dbReference type="InterPro" id="IPR017145">
    <property type="entry name" value="Aminobenzoyl-glu_utiliz_pB"/>
</dbReference>
<dbReference type="NCBIfam" id="TIGR01891">
    <property type="entry name" value="amidohydrolases"/>
    <property type="match status" value="1"/>
</dbReference>
<evidence type="ECO:0000313" key="3">
    <source>
        <dbReference type="Proteomes" id="UP000494255"/>
    </source>
</evidence>
<dbReference type="FunFam" id="3.30.70.360:FF:000004">
    <property type="entry name" value="Peptidase M20 domain-containing protein 2"/>
    <property type="match status" value="1"/>
</dbReference>
<protein>
    <submittedName>
        <fullName evidence="2">p-aminobenzoyl-glutamate hydrolase subunit B</fullName>
        <ecNumber evidence="2">3.5.1.-</ecNumber>
    </submittedName>
</protein>
<dbReference type="Gene3D" id="3.40.630.10">
    <property type="entry name" value="Zn peptidases"/>
    <property type="match status" value="1"/>
</dbReference>
<dbReference type="GeneID" id="97041086"/>